<organism>
    <name type="scientific">Culex quinquefasciatus</name>
    <name type="common">Southern house mosquito</name>
    <name type="synonym">Culex pungens</name>
    <dbReference type="NCBI Taxonomy" id="7176"/>
    <lineage>
        <taxon>Eukaryota</taxon>
        <taxon>Metazoa</taxon>
        <taxon>Ecdysozoa</taxon>
        <taxon>Arthropoda</taxon>
        <taxon>Hexapoda</taxon>
        <taxon>Insecta</taxon>
        <taxon>Pterygota</taxon>
        <taxon>Neoptera</taxon>
        <taxon>Endopterygota</taxon>
        <taxon>Diptera</taxon>
        <taxon>Nematocera</taxon>
        <taxon>Culicoidea</taxon>
        <taxon>Culicidae</taxon>
        <taxon>Culicinae</taxon>
        <taxon>Culicini</taxon>
        <taxon>Culex</taxon>
        <taxon>Culex</taxon>
    </lineage>
</organism>
<dbReference type="VEuPathDB" id="VectorBase:CPIJ010023"/>
<evidence type="ECO:0000313" key="3">
    <source>
        <dbReference type="Proteomes" id="UP000002320"/>
    </source>
</evidence>
<proteinExistence type="predicted"/>
<dbReference type="Proteomes" id="UP000002320">
    <property type="component" value="Unassembled WGS sequence"/>
</dbReference>
<dbReference type="KEGG" id="cqu:CpipJ_CPIJ010023"/>
<dbReference type="HOGENOM" id="CLU_2608376_0_0_1"/>
<evidence type="ECO:0000313" key="2">
    <source>
        <dbReference type="EnsemblMetazoa" id="CPIJ010023-PA"/>
    </source>
</evidence>
<dbReference type="EnsemblMetazoa" id="CPIJ010023-RA">
    <property type="protein sequence ID" value="CPIJ010023-PA"/>
    <property type="gene ID" value="CPIJ010023"/>
</dbReference>
<dbReference type="EMBL" id="DS232058">
    <property type="protein sequence ID" value="EDS33452.1"/>
    <property type="molecule type" value="Genomic_DNA"/>
</dbReference>
<reference evidence="1" key="1">
    <citation type="submission" date="2007-03" db="EMBL/GenBank/DDBJ databases">
        <title>Annotation of Culex pipiens quinquefasciatus.</title>
        <authorList>
            <consortium name="The Broad Institute Genome Sequencing Platform"/>
            <person name="Atkinson P.W."/>
            <person name="Hemingway J."/>
            <person name="Christensen B.M."/>
            <person name="Higgs S."/>
            <person name="Kodira C."/>
            <person name="Hannick L."/>
            <person name="Megy K."/>
            <person name="O'Leary S."/>
            <person name="Pearson M."/>
            <person name="Haas B.J."/>
            <person name="Mauceli E."/>
            <person name="Wortman J.R."/>
            <person name="Lee N.H."/>
            <person name="Guigo R."/>
            <person name="Stanke M."/>
            <person name="Alvarado L."/>
            <person name="Amedeo P."/>
            <person name="Antoine C.H."/>
            <person name="Arensburger P."/>
            <person name="Bidwell S.L."/>
            <person name="Crawford M."/>
            <person name="Camaro F."/>
            <person name="Devon K."/>
            <person name="Engels R."/>
            <person name="Hammond M."/>
            <person name="Howarth C."/>
            <person name="Koehrsen M."/>
            <person name="Lawson D."/>
            <person name="Montgomery P."/>
            <person name="Nene V."/>
            <person name="Nusbaum C."/>
            <person name="Puiu D."/>
            <person name="Romero-Severson J."/>
            <person name="Severson D.W."/>
            <person name="Shumway M."/>
            <person name="Sisk P."/>
            <person name="Stolte C."/>
            <person name="Zeng Q."/>
            <person name="Eisenstadt E."/>
            <person name="Fraser-Liggett C."/>
            <person name="Strausberg R."/>
            <person name="Galagan J."/>
            <person name="Birren B."/>
            <person name="Collins F.H."/>
        </authorList>
    </citation>
    <scope>NUCLEOTIDE SEQUENCE [LARGE SCALE GENOMIC DNA]</scope>
    <source>
        <strain evidence="1">JHB</strain>
    </source>
</reference>
<name>B0WRP8_CULQU</name>
<evidence type="ECO:0000313" key="1">
    <source>
        <dbReference type="EMBL" id="EDS33452.1"/>
    </source>
</evidence>
<gene>
    <name evidence="2" type="primary">6042244</name>
    <name evidence="1" type="ORF">CpipJ_CPIJ010023</name>
</gene>
<accession>B0WRP8</accession>
<keyword evidence="3" id="KW-1185">Reference proteome</keyword>
<protein>
    <submittedName>
        <fullName evidence="1 2">Uncharacterized protein</fullName>
    </submittedName>
</protein>
<sequence length="79" mass="8994">MENKLQIRFRLVFVTVRMIFPPGKSSPSFLENHQNLLNAFVNNNSTRSDFLSKLLHSDAQWIKTARGIGHDSNGPRVAK</sequence>
<dbReference type="InParanoid" id="B0WRP8"/>
<reference evidence="2" key="2">
    <citation type="submission" date="2020-05" db="UniProtKB">
        <authorList>
            <consortium name="EnsemblMetazoa"/>
        </authorList>
    </citation>
    <scope>IDENTIFICATION</scope>
    <source>
        <strain evidence="2">JHB</strain>
    </source>
</reference>
<dbReference type="AlphaFoldDB" id="B0WRP8"/>